<dbReference type="OrthoDB" id="5560525at2759"/>
<dbReference type="SUPFAM" id="SSF144284">
    <property type="entry name" value="Sec2 N-terminal region"/>
    <property type="match status" value="1"/>
</dbReference>
<evidence type="ECO:0000259" key="1">
    <source>
        <dbReference type="Pfam" id="PF06428"/>
    </source>
</evidence>
<protein>
    <recommendedName>
        <fullName evidence="1">GDP/GTP exchange factor Sec2 N-terminal domain-containing protein</fullName>
    </recommendedName>
</protein>
<keyword evidence="3" id="KW-1185">Reference proteome</keyword>
<accession>A0A8J4WFS7</accession>
<evidence type="ECO:0000313" key="2">
    <source>
        <dbReference type="EMBL" id="KAF5398601.1"/>
    </source>
</evidence>
<reference evidence="2" key="1">
    <citation type="submission" date="2019-05" db="EMBL/GenBank/DDBJ databases">
        <title>Annotation for the trematode Paragonimus heterotremus.</title>
        <authorList>
            <person name="Choi Y.-J."/>
        </authorList>
    </citation>
    <scope>NUCLEOTIDE SEQUENCE</scope>
    <source>
        <strain evidence="2">LC</strain>
    </source>
</reference>
<organism evidence="2 3">
    <name type="scientific">Paragonimus heterotremus</name>
    <dbReference type="NCBI Taxonomy" id="100268"/>
    <lineage>
        <taxon>Eukaryota</taxon>
        <taxon>Metazoa</taxon>
        <taxon>Spiralia</taxon>
        <taxon>Lophotrochozoa</taxon>
        <taxon>Platyhelminthes</taxon>
        <taxon>Trematoda</taxon>
        <taxon>Digenea</taxon>
        <taxon>Plagiorchiida</taxon>
        <taxon>Troglotremata</taxon>
        <taxon>Troglotrematidae</taxon>
        <taxon>Paragonimus</taxon>
    </lineage>
</organism>
<name>A0A8J4WFS7_9TREM</name>
<dbReference type="EMBL" id="LUCH01004836">
    <property type="protein sequence ID" value="KAF5398601.1"/>
    <property type="molecule type" value="Genomic_DNA"/>
</dbReference>
<dbReference type="InterPro" id="IPR009449">
    <property type="entry name" value="Sec2_N"/>
</dbReference>
<dbReference type="AlphaFoldDB" id="A0A8J4WFS7"/>
<feature type="domain" description="GDP/GTP exchange factor Sec2 N-terminal" evidence="1">
    <location>
        <begin position="16"/>
        <end position="97"/>
    </location>
</feature>
<proteinExistence type="predicted"/>
<dbReference type="Gene3D" id="6.10.140.910">
    <property type="match status" value="1"/>
</dbReference>
<sequence>MGDSRRESKTESSPYTMRLTDEKIKTLLEENVGLKSYIENMNTECLELNAALFDEANKMVIAARSKQHSAEKRAKEKAQENELLRSQLDELRTVIASLPSPVETCGSPTVLGKSPLSRSELCAHFSLFVSLNITPFSFSYFCCYTISVSVSVRWLGYS</sequence>
<dbReference type="Proteomes" id="UP000748531">
    <property type="component" value="Unassembled WGS sequence"/>
</dbReference>
<evidence type="ECO:0000313" key="3">
    <source>
        <dbReference type="Proteomes" id="UP000748531"/>
    </source>
</evidence>
<dbReference type="Pfam" id="PF06428">
    <property type="entry name" value="Sec2p"/>
    <property type="match status" value="1"/>
</dbReference>
<comment type="caution">
    <text evidence="2">The sequence shown here is derived from an EMBL/GenBank/DDBJ whole genome shotgun (WGS) entry which is preliminary data.</text>
</comment>
<gene>
    <name evidence="2" type="ORF">PHET_07975</name>
</gene>